<dbReference type="AlphaFoldDB" id="A0A6A3MPF2"/>
<evidence type="ECO:0000259" key="1">
    <source>
        <dbReference type="Pfam" id="PF00078"/>
    </source>
</evidence>
<organism evidence="3 4">
    <name type="scientific">Phytophthora rubi</name>
    <dbReference type="NCBI Taxonomy" id="129364"/>
    <lineage>
        <taxon>Eukaryota</taxon>
        <taxon>Sar</taxon>
        <taxon>Stramenopiles</taxon>
        <taxon>Oomycota</taxon>
        <taxon>Peronosporomycetes</taxon>
        <taxon>Peronosporales</taxon>
        <taxon>Peronosporaceae</taxon>
        <taxon>Phytophthora</taxon>
    </lineage>
</organism>
<dbReference type="InterPro" id="IPR043128">
    <property type="entry name" value="Rev_trsase/Diguanyl_cyclase"/>
</dbReference>
<proteinExistence type="predicted"/>
<comment type="caution">
    <text evidence="3">The sequence shown here is derived from an EMBL/GenBank/DDBJ whole genome shotgun (WGS) entry which is preliminary data.</text>
</comment>
<gene>
    <name evidence="3" type="ORF">PR001_g9573</name>
</gene>
<dbReference type="InterPro" id="IPR000477">
    <property type="entry name" value="RT_dom"/>
</dbReference>
<reference evidence="3 4" key="1">
    <citation type="submission" date="2018-09" db="EMBL/GenBank/DDBJ databases">
        <title>Genomic investigation of the strawberry pathogen Phytophthora fragariae indicates pathogenicity is determined by transcriptional variation in three key races.</title>
        <authorList>
            <person name="Adams T.M."/>
            <person name="Armitage A.D."/>
            <person name="Sobczyk M.K."/>
            <person name="Bates H.J."/>
            <person name="Dunwell J.M."/>
            <person name="Nellist C.F."/>
            <person name="Harrison R.J."/>
        </authorList>
    </citation>
    <scope>NUCLEOTIDE SEQUENCE [LARGE SCALE GENOMIC DNA]</scope>
    <source>
        <strain evidence="3 4">SCRP249</strain>
    </source>
</reference>
<sequence>MELGPASDLLLGRDHLAALGISVSKLPFTAAAATAATAPLPEEDEADCAVFGSTPECIATRCFGYWMRKLLHTRTHTRTSPLAPFVTSQAVSPLTYAHKKLPDGRKIDIRTCFDARGVNVILVVVDKHPLPLIKETQTGFKCKRFVSALDLKWSFHQFIVALCDRSKLSFTWEGVQYCFNGCRFGLTSVSHHVQRVSQGALHDLYYCCRVFIDDITIFSDILEHVEDIRAVLSRLNDINLKLRTDKCHFVYPAIRSLGFLLSGVGTLPNDVKVQELLAFPTPTTGTQVSSFLGIVNFFWDHTPGVAHISAPLEALRNMKGSLLERWTPWCEAAFQRLKDCRAQAPRLHHYDDKLPLFLACDTPNVGVGAVLFQRSETEDFWLLASFLSTLKGGQRNCSATQRELLAVIYGMRKCHDILWGRPFTL</sequence>
<dbReference type="InterPro" id="IPR051320">
    <property type="entry name" value="Viral_Replic_Matur_Polypro"/>
</dbReference>
<evidence type="ECO:0000313" key="3">
    <source>
        <dbReference type="EMBL" id="KAE9034816.1"/>
    </source>
</evidence>
<protein>
    <recommendedName>
        <fullName evidence="5">Reverse transcriptase domain-containing protein</fullName>
    </recommendedName>
</protein>
<dbReference type="InterPro" id="IPR043502">
    <property type="entry name" value="DNA/RNA_pol_sf"/>
</dbReference>
<dbReference type="EMBL" id="QXFV01000535">
    <property type="protein sequence ID" value="KAE9034816.1"/>
    <property type="molecule type" value="Genomic_DNA"/>
</dbReference>
<dbReference type="Pfam" id="PF00078">
    <property type="entry name" value="RVT_1"/>
    <property type="match status" value="1"/>
</dbReference>
<dbReference type="SUPFAM" id="SSF56672">
    <property type="entry name" value="DNA/RNA polymerases"/>
    <property type="match status" value="1"/>
</dbReference>
<dbReference type="PANTHER" id="PTHR33064:SF29">
    <property type="entry name" value="PEPTIDASE A2 DOMAIN-CONTAINING PROTEIN-RELATED"/>
    <property type="match status" value="1"/>
</dbReference>
<feature type="domain" description="Reverse transcriptase" evidence="1">
    <location>
        <begin position="111"/>
        <end position="259"/>
    </location>
</feature>
<dbReference type="Gene3D" id="3.10.10.10">
    <property type="entry name" value="HIV Type 1 Reverse Transcriptase, subunit A, domain 1"/>
    <property type="match status" value="1"/>
</dbReference>
<dbReference type="Proteomes" id="UP000429607">
    <property type="component" value="Unassembled WGS sequence"/>
</dbReference>
<dbReference type="InterPro" id="IPR041577">
    <property type="entry name" value="RT_RNaseH_2"/>
</dbReference>
<dbReference type="Pfam" id="PF17919">
    <property type="entry name" value="RT_RNaseH_2"/>
    <property type="match status" value="1"/>
</dbReference>
<dbReference type="PANTHER" id="PTHR33064">
    <property type="entry name" value="POL PROTEIN"/>
    <property type="match status" value="1"/>
</dbReference>
<evidence type="ECO:0000313" key="4">
    <source>
        <dbReference type="Proteomes" id="UP000429607"/>
    </source>
</evidence>
<evidence type="ECO:0000259" key="2">
    <source>
        <dbReference type="Pfam" id="PF17919"/>
    </source>
</evidence>
<name>A0A6A3MPF2_9STRA</name>
<accession>A0A6A3MPF2</accession>
<evidence type="ECO:0008006" key="5">
    <source>
        <dbReference type="Google" id="ProtNLM"/>
    </source>
</evidence>
<dbReference type="CDD" id="cd01647">
    <property type="entry name" value="RT_LTR"/>
    <property type="match status" value="1"/>
</dbReference>
<feature type="domain" description="Reverse transcriptase/retrotransposon-derived protein RNase H-like" evidence="2">
    <location>
        <begin position="326"/>
        <end position="425"/>
    </location>
</feature>
<dbReference type="Gene3D" id="3.30.70.270">
    <property type="match status" value="2"/>
</dbReference>